<evidence type="ECO:0000259" key="3">
    <source>
        <dbReference type="PROSITE" id="PS50801"/>
    </source>
</evidence>
<dbReference type="EMBL" id="CWKH01000003">
    <property type="protein sequence ID" value="CRZ18177.1"/>
    <property type="molecule type" value="Genomic_DNA"/>
</dbReference>
<dbReference type="Proteomes" id="UP000199147">
    <property type="component" value="Unassembled WGS sequence"/>
</dbReference>
<dbReference type="GO" id="GO:0043856">
    <property type="term" value="F:anti-sigma factor antagonist activity"/>
    <property type="evidence" value="ECO:0007669"/>
    <property type="project" value="InterPro"/>
</dbReference>
<reference evidence="5" key="1">
    <citation type="submission" date="2015-07" db="EMBL/GenBank/DDBJ databases">
        <authorList>
            <person name="Urmite Genomes"/>
        </authorList>
    </citation>
    <scope>NUCLEOTIDE SEQUENCE [LARGE SCALE GENOMIC DNA]</scope>
    <source>
        <strain evidence="5">type strain: ATCC 49404</strain>
    </source>
</reference>
<organism evidence="4 5">
    <name type="scientific">Mycolicibacterium neworleansense</name>
    <dbReference type="NCBI Taxonomy" id="146018"/>
    <lineage>
        <taxon>Bacteria</taxon>
        <taxon>Bacillati</taxon>
        <taxon>Actinomycetota</taxon>
        <taxon>Actinomycetes</taxon>
        <taxon>Mycobacteriales</taxon>
        <taxon>Mycobacteriaceae</taxon>
        <taxon>Mycolicibacterium</taxon>
    </lineage>
</organism>
<dbReference type="Pfam" id="PF01740">
    <property type="entry name" value="STAS"/>
    <property type="match status" value="1"/>
</dbReference>
<dbReference type="InterPro" id="IPR036513">
    <property type="entry name" value="STAS_dom_sf"/>
</dbReference>
<protein>
    <recommendedName>
        <fullName evidence="2">Anti-sigma factor antagonist</fullName>
    </recommendedName>
</protein>
<evidence type="ECO:0000313" key="4">
    <source>
        <dbReference type="EMBL" id="CRZ18177.1"/>
    </source>
</evidence>
<dbReference type="InterPro" id="IPR002645">
    <property type="entry name" value="STAS_dom"/>
</dbReference>
<dbReference type="RefSeq" id="WP_090517764.1">
    <property type="nucleotide sequence ID" value="NZ_CWKH01000003.1"/>
</dbReference>
<dbReference type="STRING" id="146018.BN2156_05078"/>
<dbReference type="NCBIfam" id="TIGR00377">
    <property type="entry name" value="ant_ant_sig"/>
    <property type="match status" value="1"/>
</dbReference>
<comment type="similarity">
    <text evidence="1 2">Belongs to the anti-sigma-factor antagonist family.</text>
</comment>
<name>A0A0H5RXB9_9MYCO</name>
<evidence type="ECO:0000256" key="2">
    <source>
        <dbReference type="RuleBase" id="RU003749"/>
    </source>
</evidence>
<dbReference type="Gene3D" id="3.30.750.24">
    <property type="entry name" value="STAS domain"/>
    <property type="match status" value="1"/>
</dbReference>
<dbReference type="AlphaFoldDB" id="A0A0H5RXB9"/>
<dbReference type="CDD" id="cd07043">
    <property type="entry name" value="STAS_anti-anti-sigma_factors"/>
    <property type="match status" value="1"/>
</dbReference>
<feature type="domain" description="STAS" evidence="3">
    <location>
        <begin position="15"/>
        <end position="126"/>
    </location>
</feature>
<dbReference type="PROSITE" id="PS50801">
    <property type="entry name" value="STAS"/>
    <property type="match status" value="1"/>
</dbReference>
<gene>
    <name evidence="4" type="ORF">BN2156_05078</name>
</gene>
<dbReference type="PANTHER" id="PTHR33495">
    <property type="entry name" value="ANTI-SIGMA FACTOR ANTAGONIST TM_1081-RELATED-RELATED"/>
    <property type="match status" value="1"/>
</dbReference>
<evidence type="ECO:0000313" key="5">
    <source>
        <dbReference type="Proteomes" id="UP000199147"/>
    </source>
</evidence>
<accession>A0A0H5RXB9</accession>
<evidence type="ECO:0000256" key="1">
    <source>
        <dbReference type="ARBA" id="ARBA00009013"/>
    </source>
</evidence>
<proteinExistence type="inferred from homology"/>
<dbReference type="OrthoDB" id="3700428at2"/>
<sequence>MLGFIVESNQQNQELRWTARTAPEGLIVQVSGQVDAHNESVWQRMLSESAAATPDASMLVVDAGSLDFMSCGALVALAKQTVDSRQRGVTLRLVIRQPSIMRVITQCGMDDAVSAHPDLNSALDGHHPP</sequence>
<dbReference type="InterPro" id="IPR003658">
    <property type="entry name" value="Anti-sigma_ant"/>
</dbReference>
<keyword evidence="5" id="KW-1185">Reference proteome</keyword>
<dbReference type="SUPFAM" id="SSF52091">
    <property type="entry name" value="SpoIIaa-like"/>
    <property type="match status" value="1"/>
</dbReference>
<dbReference type="PANTHER" id="PTHR33495:SF2">
    <property type="entry name" value="ANTI-SIGMA FACTOR ANTAGONIST TM_1081-RELATED"/>
    <property type="match status" value="1"/>
</dbReference>